<protein>
    <submittedName>
        <fullName evidence="3">Hypothetical_protein</fullName>
    </submittedName>
</protein>
<organism evidence="2">
    <name type="scientific">Hexamita inflata</name>
    <dbReference type="NCBI Taxonomy" id="28002"/>
    <lineage>
        <taxon>Eukaryota</taxon>
        <taxon>Metamonada</taxon>
        <taxon>Diplomonadida</taxon>
        <taxon>Hexamitidae</taxon>
        <taxon>Hexamitinae</taxon>
        <taxon>Hexamita</taxon>
    </lineage>
</organism>
<proteinExistence type="predicted"/>
<accession>A0AA86UV25</accession>
<dbReference type="AlphaFoldDB" id="A0AA86UV25"/>
<dbReference type="EMBL" id="CATOUU010000997">
    <property type="protein sequence ID" value="CAI9965937.1"/>
    <property type="molecule type" value="Genomic_DNA"/>
</dbReference>
<evidence type="ECO:0000313" key="2">
    <source>
        <dbReference type="EMBL" id="CAI9965937.1"/>
    </source>
</evidence>
<sequence length="171" mass="19780">MSQDLCEYCHQTMISQKLVQQTQQLQALLPSTSALIQKHYNKVITSKQQVVDTVVAVNHTNETIKVQLENKEVQTNEFVLNDIPIKEVVNEQNLKLDSRLSNQATVIQAQTEEIEILKNKLTEQAQSYIEETQNSNKLQAIIHENNVERDKLLYQISRMKAEISFLQEQMK</sequence>
<keyword evidence="1" id="KW-0175">Coiled coil</keyword>
<reference evidence="2" key="1">
    <citation type="submission" date="2023-06" db="EMBL/GenBank/DDBJ databases">
        <authorList>
            <person name="Kurt Z."/>
        </authorList>
    </citation>
    <scope>NUCLEOTIDE SEQUENCE</scope>
</reference>
<name>A0AA86UV25_9EUKA</name>
<comment type="caution">
    <text evidence="2">The sequence shown here is derived from an EMBL/GenBank/DDBJ whole genome shotgun (WGS) entry which is preliminary data.</text>
</comment>
<dbReference type="EMBL" id="CAXDID020000251">
    <property type="protein sequence ID" value="CAL6064622.1"/>
    <property type="molecule type" value="Genomic_DNA"/>
</dbReference>
<evidence type="ECO:0000313" key="3">
    <source>
        <dbReference type="EMBL" id="CAL6064622.1"/>
    </source>
</evidence>
<evidence type="ECO:0000256" key="1">
    <source>
        <dbReference type="SAM" id="Coils"/>
    </source>
</evidence>
<keyword evidence="4" id="KW-1185">Reference proteome</keyword>
<dbReference type="Proteomes" id="UP001642409">
    <property type="component" value="Unassembled WGS sequence"/>
</dbReference>
<evidence type="ECO:0000313" key="4">
    <source>
        <dbReference type="Proteomes" id="UP001642409"/>
    </source>
</evidence>
<gene>
    <name evidence="3" type="ORF">HINF_LOCUS51444</name>
    <name evidence="2" type="ORF">HINF_LOCUS53582</name>
</gene>
<feature type="coiled-coil region" evidence="1">
    <location>
        <begin position="107"/>
        <end position="169"/>
    </location>
</feature>
<reference evidence="3 4" key="2">
    <citation type="submission" date="2024-07" db="EMBL/GenBank/DDBJ databases">
        <authorList>
            <person name="Akdeniz Z."/>
        </authorList>
    </citation>
    <scope>NUCLEOTIDE SEQUENCE [LARGE SCALE GENOMIC DNA]</scope>
</reference>